<dbReference type="EMBL" id="SRRZ01000050">
    <property type="protein sequence ID" value="NQE35225.1"/>
    <property type="molecule type" value="Genomic_DNA"/>
</dbReference>
<keyword evidence="2" id="KW-1185">Reference proteome</keyword>
<evidence type="ECO:0000313" key="1">
    <source>
        <dbReference type="EMBL" id="NQE35225.1"/>
    </source>
</evidence>
<name>A0ABX2D0N3_9CYAN</name>
<organism evidence="1 2">
    <name type="scientific">Microcoleus asticus IPMA8</name>
    <dbReference type="NCBI Taxonomy" id="2563858"/>
    <lineage>
        <taxon>Bacteria</taxon>
        <taxon>Bacillati</taxon>
        <taxon>Cyanobacteriota</taxon>
        <taxon>Cyanophyceae</taxon>
        <taxon>Oscillatoriophycideae</taxon>
        <taxon>Oscillatoriales</taxon>
        <taxon>Microcoleaceae</taxon>
        <taxon>Microcoleus</taxon>
        <taxon>Microcoleus asticus</taxon>
    </lineage>
</organism>
<sequence>MSKQVLRAKFIAGKNLKPYQGLKLAERLTLSRNRFSRKKPKTLSGIETLSLSNEPNFITPEKT</sequence>
<evidence type="ECO:0008006" key="3">
    <source>
        <dbReference type="Google" id="ProtNLM"/>
    </source>
</evidence>
<comment type="caution">
    <text evidence="1">The sequence shown here is derived from an EMBL/GenBank/DDBJ whole genome shotgun (WGS) entry which is preliminary data.</text>
</comment>
<gene>
    <name evidence="1" type="ORF">E5S67_02955</name>
</gene>
<protein>
    <recommendedName>
        <fullName evidence="3">Transposase</fullName>
    </recommendedName>
</protein>
<evidence type="ECO:0000313" key="2">
    <source>
        <dbReference type="Proteomes" id="UP000702425"/>
    </source>
</evidence>
<reference evidence="1 2" key="1">
    <citation type="journal article" date="2020" name="Sci. Rep.">
        <title>A novel cyanobacterial geosmin producer, revising GeoA distribution and dispersion patterns in Bacteria.</title>
        <authorList>
            <person name="Churro C."/>
            <person name="Semedo-Aguiar A.P."/>
            <person name="Silva A.D."/>
            <person name="Pereira-Leal J.B."/>
            <person name="Leite R.B."/>
        </authorList>
    </citation>
    <scope>NUCLEOTIDE SEQUENCE [LARGE SCALE GENOMIC DNA]</scope>
    <source>
        <strain evidence="1 2">IPMA8</strain>
    </source>
</reference>
<accession>A0ABX2D0N3</accession>
<proteinExistence type="predicted"/>
<dbReference type="Proteomes" id="UP000702425">
    <property type="component" value="Unassembled WGS sequence"/>
</dbReference>